<dbReference type="Pfam" id="PF12833">
    <property type="entry name" value="HTH_18"/>
    <property type="match status" value="1"/>
</dbReference>
<dbReference type="AlphaFoldDB" id="B2FHF1"/>
<evidence type="ECO:0000259" key="5">
    <source>
        <dbReference type="PROSITE" id="PS01124"/>
    </source>
</evidence>
<name>B2FHF1_STRMK</name>
<dbReference type="HOGENOM" id="CLU_066193_3_1_6"/>
<evidence type="ECO:0000256" key="4">
    <source>
        <dbReference type="SAM" id="MobiDB-lite"/>
    </source>
</evidence>
<accession>B2FHF1</accession>
<dbReference type="PANTHER" id="PTHR46796:SF15">
    <property type="entry name" value="BLL1074 PROTEIN"/>
    <property type="match status" value="1"/>
</dbReference>
<feature type="region of interest" description="Disordered" evidence="4">
    <location>
        <begin position="1"/>
        <end position="20"/>
    </location>
</feature>
<dbReference type="PROSITE" id="PS01124">
    <property type="entry name" value="HTH_ARAC_FAMILY_2"/>
    <property type="match status" value="1"/>
</dbReference>
<feature type="domain" description="HTH araC/xylS-type" evidence="5">
    <location>
        <begin position="162"/>
        <end position="261"/>
    </location>
</feature>
<organism evidence="6 7">
    <name type="scientific">Stenotrophomonas maltophilia (strain K279a)</name>
    <dbReference type="NCBI Taxonomy" id="522373"/>
    <lineage>
        <taxon>Bacteria</taxon>
        <taxon>Pseudomonadati</taxon>
        <taxon>Pseudomonadota</taxon>
        <taxon>Gammaproteobacteria</taxon>
        <taxon>Lysobacterales</taxon>
        <taxon>Lysobacteraceae</taxon>
        <taxon>Stenotrophomonas</taxon>
        <taxon>Stenotrophomonas maltophilia group</taxon>
    </lineage>
</organism>
<dbReference type="EnsemblBacteria" id="CAQ43794">
    <property type="protein sequence ID" value="CAQ43794"/>
    <property type="gene ID" value="Smlt0185"/>
</dbReference>
<dbReference type="InterPro" id="IPR046532">
    <property type="entry name" value="DUF6597"/>
</dbReference>
<evidence type="ECO:0000313" key="7">
    <source>
        <dbReference type="Proteomes" id="UP000008840"/>
    </source>
</evidence>
<dbReference type="Gene3D" id="1.10.10.60">
    <property type="entry name" value="Homeodomain-like"/>
    <property type="match status" value="1"/>
</dbReference>
<evidence type="ECO:0000256" key="2">
    <source>
        <dbReference type="ARBA" id="ARBA00023125"/>
    </source>
</evidence>
<evidence type="ECO:0000256" key="1">
    <source>
        <dbReference type="ARBA" id="ARBA00023015"/>
    </source>
</evidence>
<gene>
    <name evidence="6" type="ordered locus">Smlt0185</name>
</gene>
<reference evidence="6 7" key="1">
    <citation type="journal article" date="2008" name="Genome Biol.">
        <title>The complete genome, comparative and functional analysis of Stenotrophomonas maltophilia reveals an organism heavily shielded by drug resistance determinants.</title>
        <authorList>
            <person name="Crossman L.C."/>
            <person name="Gould V.C."/>
            <person name="Dow J.M."/>
            <person name="Vernikos G.S."/>
            <person name="Okazaki A."/>
            <person name="Sebaihia M."/>
            <person name="Saunders D."/>
            <person name="Arrowsmith C."/>
            <person name="Carver T."/>
            <person name="Peters N."/>
            <person name="Adlem E."/>
            <person name="Kerhornou A."/>
            <person name="Lord A."/>
            <person name="Murphy L."/>
            <person name="Seeger K."/>
            <person name="Squares R."/>
            <person name="Rutter S."/>
            <person name="Quail M.A."/>
            <person name="Rajandream M.A."/>
            <person name="Harris D."/>
            <person name="Churcher C."/>
            <person name="Bentley S.D."/>
            <person name="Parkhill J."/>
            <person name="Thomson N.R."/>
            <person name="Avison M.B."/>
        </authorList>
    </citation>
    <scope>NUCLEOTIDE SEQUENCE [LARGE SCALE GENOMIC DNA]</scope>
    <source>
        <strain evidence="6 7">K279a</strain>
    </source>
</reference>
<dbReference type="eggNOG" id="COG2207">
    <property type="taxonomic scope" value="Bacteria"/>
</dbReference>
<dbReference type="KEGG" id="sml:Smlt0185"/>
<evidence type="ECO:0000313" key="6">
    <source>
        <dbReference type="EMBL" id="CAQ43794.1"/>
    </source>
</evidence>
<sequence>MGPVAPQCGMGDPSSLAGTGTTYQEHLAPAQLRGHFGQLWQSQLPADADGHITVLPDGCVDILWRDGALFVVGPDRVAAHPALAPGAQVLGARFRPGQALAALGLPLAGIIGQAVPLADLKGAWANKAAASIGDTAPAQRLQRMAHCLQQHMGAAALDTPAQRAHVLFQALAAGNATLDTLAAHLGLSPRSLRRFSQSQFGYGAKTLERILRLQRFLRHSRALPQHSLAMLAADAGYADQAHLSREARELAGMTASELRLEWGQ</sequence>
<keyword evidence="1" id="KW-0805">Transcription regulation</keyword>
<keyword evidence="3" id="KW-0804">Transcription</keyword>
<dbReference type="InterPro" id="IPR018060">
    <property type="entry name" value="HTH_AraC"/>
</dbReference>
<dbReference type="Proteomes" id="UP000008840">
    <property type="component" value="Chromosome"/>
</dbReference>
<dbReference type="GO" id="GO:0043565">
    <property type="term" value="F:sequence-specific DNA binding"/>
    <property type="evidence" value="ECO:0007669"/>
    <property type="project" value="InterPro"/>
</dbReference>
<proteinExistence type="predicted"/>
<evidence type="ECO:0000256" key="3">
    <source>
        <dbReference type="ARBA" id="ARBA00023163"/>
    </source>
</evidence>
<keyword evidence="7" id="KW-1185">Reference proteome</keyword>
<dbReference type="SMART" id="SM00342">
    <property type="entry name" value="HTH_ARAC"/>
    <property type="match status" value="1"/>
</dbReference>
<protein>
    <submittedName>
        <fullName evidence="6">HTH transcriptional regulatory protein</fullName>
    </submittedName>
</protein>
<keyword evidence="2" id="KW-0238">DNA-binding</keyword>
<dbReference type="InterPro" id="IPR050204">
    <property type="entry name" value="AraC_XylS_family_regulators"/>
</dbReference>
<dbReference type="Pfam" id="PF20240">
    <property type="entry name" value="DUF6597"/>
    <property type="match status" value="1"/>
</dbReference>
<dbReference type="GO" id="GO:0003700">
    <property type="term" value="F:DNA-binding transcription factor activity"/>
    <property type="evidence" value="ECO:0007669"/>
    <property type="project" value="InterPro"/>
</dbReference>
<dbReference type="EMBL" id="AM743169">
    <property type="protein sequence ID" value="CAQ43794.1"/>
    <property type="molecule type" value="Genomic_DNA"/>
</dbReference>
<dbReference type="PANTHER" id="PTHR46796">
    <property type="entry name" value="HTH-TYPE TRANSCRIPTIONAL ACTIVATOR RHAS-RELATED"/>
    <property type="match status" value="1"/>
</dbReference>